<keyword evidence="1" id="KW-0472">Membrane</keyword>
<dbReference type="EMBL" id="RCHR01000003">
    <property type="protein sequence ID" value="RLL45453.1"/>
    <property type="molecule type" value="Genomic_DNA"/>
</dbReference>
<protein>
    <recommendedName>
        <fullName evidence="4">DoxX family membrane protein</fullName>
    </recommendedName>
</protein>
<keyword evidence="3" id="KW-1185">Reference proteome</keyword>
<organism evidence="2 3">
    <name type="scientific">Oceanobacillus piezotolerans</name>
    <dbReference type="NCBI Taxonomy" id="2448030"/>
    <lineage>
        <taxon>Bacteria</taxon>
        <taxon>Bacillati</taxon>
        <taxon>Bacillota</taxon>
        <taxon>Bacilli</taxon>
        <taxon>Bacillales</taxon>
        <taxon>Bacillaceae</taxon>
        <taxon>Oceanobacillus</taxon>
    </lineage>
</organism>
<dbReference type="AlphaFoldDB" id="A0A498DCI2"/>
<keyword evidence="1" id="KW-1133">Transmembrane helix</keyword>
<evidence type="ECO:0000256" key="1">
    <source>
        <dbReference type="SAM" id="Phobius"/>
    </source>
</evidence>
<sequence>MKKGWMHASRIFLGIVFFVAGINGYFVYFGLDPFIATSPEAMALFIFDYLLLAEKSLEVIGGVLLLWNLFIPLTLAVLAPIIVNILLLHVFVDHSLLLLAVLMTTAYSYLIYGYFHYYKGLFVKKAKWKE</sequence>
<evidence type="ECO:0008006" key="4">
    <source>
        <dbReference type="Google" id="ProtNLM"/>
    </source>
</evidence>
<dbReference type="OrthoDB" id="2893048at2"/>
<feature type="transmembrane region" description="Helical" evidence="1">
    <location>
        <begin position="96"/>
        <end position="115"/>
    </location>
</feature>
<evidence type="ECO:0000313" key="2">
    <source>
        <dbReference type="EMBL" id="RLL45453.1"/>
    </source>
</evidence>
<feature type="transmembrane region" description="Helical" evidence="1">
    <location>
        <begin position="64"/>
        <end position="90"/>
    </location>
</feature>
<name>A0A498DCI2_9BACI</name>
<feature type="transmembrane region" description="Helical" evidence="1">
    <location>
        <begin position="12"/>
        <end position="28"/>
    </location>
</feature>
<gene>
    <name evidence="2" type="ORF">D8M04_11425</name>
</gene>
<accession>A0A498DCI2</accession>
<evidence type="ECO:0000313" key="3">
    <source>
        <dbReference type="Proteomes" id="UP000270219"/>
    </source>
</evidence>
<reference evidence="2 3" key="1">
    <citation type="submission" date="2018-10" db="EMBL/GenBank/DDBJ databases">
        <title>Oceanobacillus sp. YLB-02 draft genome.</title>
        <authorList>
            <person name="Yu L."/>
        </authorList>
    </citation>
    <scope>NUCLEOTIDE SEQUENCE [LARGE SCALE GENOMIC DNA]</scope>
    <source>
        <strain evidence="2 3">YLB-02</strain>
    </source>
</reference>
<proteinExistence type="predicted"/>
<dbReference type="Proteomes" id="UP000270219">
    <property type="component" value="Unassembled WGS sequence"/>
</dbReference>
<comment type="caution">
    <text evidence="2">The sequence shown here is derived from an EMBL/GenBank/DDBJ whole genome shotgun (WGS) entry which is preliminary data.</text>
</comment>
<dbReference type="RefSeq" id="WP_121523039.1">
    <property type="nucleotide sequence ID" value="NZ_RCHR01000003.1"/>
</dbReference>
<keyword evidence="1" id="KW-0812">Transmembrane</keyword>